<protein>
    <submittedName>
        <fullName evidence="1">Uncharacterized protein</fullName>
    </submittedName>
</protein>
<proteinExistence type="predicted"/>
<accession>A0ACC1Q1R5</accession>
<evidence type="ECO:0000313" key="1">
    <source>
        <dbReference type="EMBL" id="KAJ3006675.1"/>
    </source>
</evidence>
<keyword evidence="2" id="KW-1185">Reference proteome</keyword>
<comment type="caution">
    <text evidence="1">The sequence shown here is derived from an EMBL/GenBank/DDBJ whole genome shotgun (WGS) entry which is preliminary data.</text>
</comment>
<reference evidence="1" key="1">
    <citation type="submission" date="2022-08" db="EMBL/GenBank/DDBJ databases">
        <title>Genome Sequence of Pycnoporus sanguineus.</title>
        <authorList>
            <person name="Buettner E."/>
        </authorList>
    </citation>
    <scope>NUCLEOTIDE SEQUENCE</scope>
    <source>
        <strain evidence="1">CG-C14</strain>
    </source>
</reference>
<gene>
    <name evidence="1" type="ORF">NUW54_g3842</name>
</gene>
<name>A0ACC1Q1R5_9APHY</name>
<organism evidence="1 2">
    <name type="scientific">Trametes sanguinea</name>
    <dbReference type="NCBI Taxonomy" id="158606"/>
    <lineage>
        <taxon>Eukaryota</taxon>
        <taxon>Fungi</taxon>
        <taxon>Dikarya</taxon>
        <taxon>Basidiomycota</taxon>
        <taxon>Agaricomycotina</taxon>
        <taxon>Agaricomycetes</taxon>
        <taxon>Polyporales</taxon>
        <taxon>Polyporaceae</taxon>
        <taxon>Trametes</taxon>
    </lineage>
</organism>
<dbReference type="EMBL" id="JANSHE010000832">
    <property type="protein sequence ID" value="KAJ3006675.1"/>
    <property type="molecule type" value="Genomic_DNA"/>
</dbReference>
<evidence type="ECO:0000313" key="2">
    <source>
        <dbReference type="Proteomes" id="UP001144978"/>
    </source>
</evidence>
<sequence>MPSRRPDNFIPLLRSHILARLMDRRDYEDFTAEELDRVHIEGDRMFRHKTLRVNYTTYDMRREQDAINPRKHADFMVLAQEDDYAGMPYWYCRLLDIFHAYVRYDGPGYSASRKWQRLDFLWVRWYDHDMDYPSGFLERRLPRLRFLDASDPDSVPFGFVDPCEVIRAAHIIPAFAHGTTEELLGPSKLARRGTAMMDSDYEYYHVGIFADRDMYMRHLGGGVGHRGIGISVAQSREHARRRVRAVTPDLSSESEYDNGEVSSIHHTHGSRDLDLDDVVDDGRAELQDEEPLEDESAEHDSVVDDDWHPDIGLGGGLVAEEPEDVPERDAEDAGGYYDDDGELMDPYAMEGFAPL</sequence>
<dbReference type="Proteomes" id="UP001144978">
    <property type="component" value="Unassembled WGS sequence"/>
</dbReference>